<accession>A0A3P6RN24</accession>
<evidence type="ECO:0000313" key="2">
    <source>
        <dbReference type="Proteomes" id="UP000271889"/>
    </source>
</evidence>
<keyword evidence="2" id="KW-1185">Reference proteome</keyword>
<reference evidence="1 2" key="1">
    <citation type="submission" date="2018-11" db="EMBL/GenBank/DDBJ databases">
        <authorList>
            <consortium name="Pathogen Informatics"/>
        </authorList>
    </citation>
    <scope>NUCLEOTIDE SEQUENCE [LARGE SCALE GENOMIC DNA]</scope>
</reference>
<sequence>MDASTKSTKEVIKAAFDVARAKLTDPSSLRDAEKQVDEHHPLEVQTIYPNLEYPQLLTDTFTHVGCEVSKKGGNQKLVCVFGSTIEDKSDTKPYKQGKPGSQCRRTSLEPYMPLCIYKGIGKK</sequence>
<evidence type="ECO:0000313" key="1">
    <source>
        <dbReference type="EMBL" id="VDK43308.1"/>
    </source>
</evidence>
<dbReference type="Proteomes" id="UP000271889">
    <property type="component" value="Unassembled WGS sequence"/>
</dbReference>
<dbReference type="AlphaFoldDB" id="A0A3P6RN24"/>
<dbReference type="Gene3D" id="3.40.33.10">
    <property type="entry name" value="CAP"/>
    <property type="match status" value="1"/>
</dbReference>
<gene>
    <name evidence="1" type="ORF">CGOC_LOCUS152</name>
</gene>
<dbReference type="InterPro" id="IPR035940">
    <property type="entry name" value="CAP_sf"/>
</dbReference>
<protein>
    <submittedName>
        <fullName evidence="1">Uncharacterized protein</fullName>
    </submittedName>
</protein>
<dbReference type="OrthoDB" id="5870286at2759"/>
<dbReference type="EMBL" id="UYRV01000185">
    <property type="protein sequence ID" value="VDK43308.1"/>
    <property type="molecule type" value="Genomic_DNA"/>
</dbReference>
<name>A0A3P6RN24_CYLGO</name>
<organism evidence="1 2">
    <name type="scientific">Cylicostephanus goldi</name>
    <name type="common">Nematode worm</name>
    <dbReference type="NCBI Taxonomy" id="71465"/>
    <lineage>
        <taxon>Eukaryota</taxon>
        <taxon>Metazoa</taxon>
        <taxon>Ecdysozoa</taxon>
        <taxon>Nematoda</taxon>
        <taxon>Chromadorea</taxon>
        <taxon>Rhabditida</taxon>
        <taxon>Rhabditina</taxon>
        <taxon>Rhabditomorpha</taxon>
        <taxon>Strongyloidea</taxon>
        <taxon>Strongylidae</taxon>
        <taxon>Cylicostephanus</taxon>
    </lineage>
</organism>
<proteinExistence type="predicted"/>